<accession>A0A8R1W5F5</accession>
<keyword evidence="2" id="KW-0472">Membrane</keyword>
<dbReference type="PANTHER" id="PTHR39077">
    <property type="entry name" value="DUF4793 DOMAIN-CONTAINING PROTEIN"/>
    <property type="match status" value="1"/>
</dbReference>
<dbReference type="GeneID" id="100161167"/>
<evidence type="ECO:0000256" key="1">
    <source>
        <dbReference type="SAM" id="MobiDB-lite"/>
    </source>
</evidence>
<dbReference type="AlphaFoldDB" id="A0A8R1W5F5"/>
<dbReference type="InterPro" id="IPR032008">
    <property type="entry name" value="APD1-4_N"/>
</dbReference>
<feature type="transmembrane region" description="Helical" evidence="2">
    <location>
        <begin position="556"/>
        <end position="574"/>
    </location>
</feature>
<evidence type="ECO:0000259" key="4">
    <source>
        <dbReference type="Pfam" id="PF16041"/>
    </source>
</evidence>
<dbReference type="PANTHER" id="PTHR39077:SF1">
    <property type="entry name" value="E3 UBIQUITIN-PROTEIN LIGASE APD1-4 MIDDLE DOMAIN-CONTAINING PROTEIN"/>
    <property type="match status" value="1"/>
</dbReference>
<dbReference type="RefSeq" id="XP_001948171.2">
    <property type="nucleotide sequence ID" value="XM_001948136.4"/>
</dbReference>
<evidence type="ECO:0000313" key="5">
    <source>
        <dbReference type="EnsemblMetazoa" id="XP_001948171.2"/>
    </source>
</evidence>
<evidence type="ECO:0000259" key="3">
    <source>
        <dbReference type="Pfam" id="PF16040"/>
    </source>
</evidence>
<proteinExistence type="predicted"/>
<dbReference type="KEGG" id="api:100161167"/>
<evidence type="ECO:0000256" key="2">
    <source>
        <dbReference type="SAM" id="Phobius"/>
    </source>
</evidence>
<feature type="region of interest" description="Disordered" evidence="1">
    <location>
        <begin position="375"/>
        <end position="395"/>
    </location>
</feature>
<protein>
    <recommendedName>
        <fullName evidence="7">E3 ubiquitin-protein ligase APD1-4 middle domain-containing protein</fullName>
    </recommendedName>
</protein>
<name>A0A8R1W5F5_ACYPI</name>
<dbReference type="Pfam" id="PF16041">
    <property type="entry name" value="APD1-4_M"/>
    <property type="match status" value="1"/>
</dbReference>
<keyword evidence="2" id="KW-1133">Transmembrane helix</keyword>
<dbReference type="OrthoDB" id="6435218at2759"/>
<keyword evidence="6" id="KW-1185">Reference proteome</keyword>
<dbReference type="Pfam" id="PF16040">
    <property type="entry name" value="APD1-4_N"/>
    <property type="match status" value="1"/>
</dbReference>
<evidence type="ECO:0008006" key="7">
    <source>
        <dbReference type="Google" id="ProtNLM"/>
    </source>
</evidence>
<organism evidence="5 6">
    <name type="scientific">Acyrthosiphon pisum</name>
    <name type="common">Pea aphid</name>
    <dbReference type="NCBI Taxonomy" id="7029"/>
    <lineage>
        <taxon>Eukaryota</taxon>
        <taxon>Metazoa</taxon>
        <taxon>Ecdysozoa</taxon>
        <taxon>Arthropoda</taxon>
        <taxon>Hexapoda</taxon>
        <taxon>Insecta</taxon>
        <taxon>Pterygota</taxon>
        <taxon>Neoptera</taxon>
        <taxon>Paraneoptera</taxon>
        <taxon>Hemiptera</taxon>
        <taxon>Sternorrhyncha</taxon>
        <taxon>Aphidomorpha</taxon>
        <taxon>Aphidoidea</taxon>
        <taxon>Aphididae</taxon>
        <taxon>Macrosiphini</taxon>
        <taxon>Acyrthosiphon</taxon>
    </lineage>
</organism>
<dbReference type="InterPro" id="IPR032010">
    <property type="entry name" value="APD1-4_M"/>
</dbReference>
<feature type="domain" description="E3 ubiquitin-protein ligase APD1-4 N-terminal" evidence="3">
    <location>
        <begin position="96"/>
        <end position="165"/>
    </location>
</feature>
<feature type="domain" description="E3 ubiquitin-protein ligase APD1-4 middle" evidence="4">
    <location>
        <begin position="464"/>
        <end position="571"/>
    </location>
</feature>
<reference evidence="5" key="2">
    <citation type="submission" date="2022-06" db="UniProtKB">
        <authorList>
            <consortium name="EnsemblMetazoa"/>
        </authorList>
    </citation>
    <scope>IDENTIFICATION</scope>
</reference>
<evidence type="ECO:0000313" key="6">
    <source>
        <dbReference type="Proteomes" id="UP000007819"/>
    </source>
</evidence>
<reference evidence="6" key="1">
    <citation type="submission" date="2010-06" db="EMBL/GenBank/DDBJ databases">
        <authorList>
            <person name="Jiang H."/>
            <person name="Abraham K."/>
            <person name="Ali S."/>
            <person name="Alsbrooks S.L."/>
            <person name="Anim B.N."/>
            <person name="Anosike U.S."/>
            <person name="Attaway T."/>
            <person name="Bandaranaike D.P."/>
            <person name="Battles P.K."/>
            <person name="Bell S.N."/>
            <person name="Bell A.V."/>
            <person name="Beltran B."/>
            <person name="Bickham C."/>
            <person name="Bustamante Y."/>
            <person name="Caleb T."/>
            <person name="Canada A."/>
            <person name="Cardenas V."/>
            <person name="Carter K."/>
            <person name="Chacko J."/>
            <person name="Chandrabose M.N."/>
            <person name="Chavez D."/>
            <person name="Chavez A."/>
            <person name="Chen L."/>
            <person name="Chu H.-S."/>
            <person name="Claassen K.J."/>
            <person name="Cockrell R."/>
            <person name="Collins M."/>
            <person name="Cooper J.A."/>
            <person name="Cree A."/>
            <person name="Curry S.M."/>
            <person name="Da Y."/>
            <person name="Dao M.D."/>
            <person name="Das B."/>
            <person name="Davila M.-L."/>
            <person name="Davy-Carroll L."/>
            <person name="Denson S."/>
            <person name="Dinh H."/>
            <person name="Ebong V.E."/>
            <person name="Edwards J.R."/>
            <person name="Egan A."/>
            <person name="El-Daye J."/>
            <person name="Escobedo L."/>
            <person name="Fernandez S."/>
            <person name="Fernando P.R."/>
            <person name="Flagg N."/>
            <person name="Forbes L.D."/>
            <person name="Fowler R.G."/>
            <person name="Fu Q."/>
            <person name="Gabisi R.A."/>
            <person name="Ganer J."/>
            <person name="Garbino Pronczuk A."/>
            <person name="Garcia R.M."/>
            <person name="Garner T."/>
            <person name="Garrett T.E."/>
            <person name="Gonzalez D.A."/>
            <person name="Hamid H."/>
            <person name="Hawkins E.S."/>
            <person name="Hirani K."/>
            <person name="Hogues M.E."/>
            <person name="Hollins B."/>
            <person name="Hsiao C.-H."/>
            <person name="Jabil R."/>
            <person name="James M.L."/>
            <person name="Jhangiani S.N."/>
            <person name="Johnson B."/>
            <person name="Johnson Q."/>
            <person name="Joshi V."/>
            <person name="Kalu J.B."/>
            <person name="Kam C."/>
            <person name="Kashfia A."/>
            <person name="Keebler J."/>
            <person name="Kisamo H."/>
            <person name="Kovar C.L."/>
            <person name="Lago L.A."/>
            <person name="Lai C.-Y."/>
            <person name="Laidlaw J."/>
            <person name="Lara F."/>
            <person name="Le T.-K."/>
            <person name="Lee S.L."/>
            <person name="Legall F.H."/>
            <person name="Lemon S.J."/>
            <person name="Lewis L.R."/>
            <person name="Li B."/>
            <person name="Liu Y."/>
            <person name="Liu Y.-S."/>
            <person name="Lopez J."/>
            <person name="Lozado R.J."/>
            <person name="Lu J."/>
            <person name="Madu R.C."/>
            <person name="Maheshwari M."/>
            <person name="Maheshwari R."/>
            <person name="Malloy K."/>
            <person name="Martinez E."/>
            <person name="Mathew T."/>
            <person name="Mercado I.C."/>
            <person name="Mercado C."/>
            <person name="Meyer B."/>
            <person name="Montgomery K."/>
            <person name="Morgan M.B."/>
            <person name="Munidasa M."/>
            <person name="Nazareth L.V."/>
            <person name="Nelson J."/>
            <person name="Ng B.M."/>
            <person name="Nguyen N.B."/>
            <person name="Nguyen P.Q."/>
            <person name="Nguyen T."/>
            <person name="Obregon M."/>
            <person name="Okwuonu G.O."/>
            <person name="Onwere C.G."/>
            <person name="Orozco G."/>
            <person name="Parra A."/>
            <person name="Patel S."/>
            <person name="Patil S."/>
            <person name="Perez A."/>
            <person name="Perez Y."/>
            <person name="Pham C."/>
            <person name="Primus E.L."/>
            <person name="Pu L.-L."/>
            <person name="Puazo M."/>
            <person name="Qin X."/>
            <person name="Quiroz J.B."/>
            <person name="Reese J."/>
            <person name="Richards S."/>
            <person name="Rives C.M."/>
            <person name="Robberts R."/>
            <person name="Ruiz S.J."/>
            <person name="Ruiz M.J."/>
            <person name="Santibanez J."/>
            <person name="Schneider B.W."/>
            <person name="Sisson I."/>
            <person name="Smith M."/>
            <person name="Sodergren E."/>
            <person name="Song X.-Z."/>
            <person name="Song B.B."/>
            <person name="Summersgill H."/>
            <person name="Thelus R."/>
            <person name="Thornton R.D."/>
            <person name="Trejos Z.Y."/>
            <person name="Usmani K."/>
            <person name="Vattathil S."/>
            <person name="Villasana D."/>
            <person name="Walker D.L."/>
            <person name="Wang S."/>
            <person name="Wang K."/>
            <person name="White C.S."/>
            <person name="Williams A.C."/>
            <person name="Williamson J."/>
            <person name="Wilson K."/>
            <person name="Woghiren I.O."/>
            <person name="Woodworth J.R."/>
            <person name="Worley K.C."/>
            <person name="Wright R.A."/>
            <person name="Wu W."/>
            <person name="Young L."/>
            <person name="Zhang L."/>
            <person name="Zhang J."/>
            <person name="Zhu Y."/>
            <person name="Muzny D.M."/>
            <person name="Weinstock G."/>
            <person name="Gibbs R.A."/>
        </authorList>
    </citation>
    <scope>NUCLEOTIDE SEQUENCE [LARGE SCALE GENOMIC DNA]</scope>
    <source>
        <strain evidence="6">LSR1</strain>
    </source>
</reference>
<sequence>MVGRWSDSQFTVCSEDSFISGVYYKKDNPNSLKGPLKAARLCILSLLVPGILVIAPLYIRYHVYSDHKYPLAITDMRILDQKMSTFWCQRHIVNTNATFNAYLMPEKPSMLPKMEFVEMERHITLEDDIKEYWGFYLLKDSIVKVSTCSRWPGASIIVIKGHKHLKECAYIGDNSSEEVDEVESSEEGNDTHIPNFMRKLTLGMTVPDMAPDVVYLTNHPNDSNINRTYFKRSSKTANHHLDYAEDLYQKEMKEKIENEDYVAQTVKSKPVFTNVNEINNIPQSKELIEESLRKLGNQGKDGATLLRKLKEVLQNDLNEPMNDTNRLYQIIENAMADDDTSWRGPRLRHYRSRFKRSTVNEKDQDNLSKELFKHDQQNDAANEEADALSSDGIAQVRGKVTENNTHTMNKDRSHSEFWSSFSSSEEMLLECEGLLLSLPLAPHHKCLPPNKDPDYEAASHPNTVTYKVPGDGYYFFVFNSENEIQDNFIRIHFAINKTVYDVSKPTSSCLNVTGECQLPLNFWSQQTTVLEMLNPGPNSDSGDEFIAISTCQPRSSVYAICLIAAPVLFVLFSFH</sequence>
<dbReference type="EnsemblMetazoa" id="XM_001948136.5">
    <property type="protein sequence ID" value="XP_001948171.2"/>
    <property type="gene ID" value="LOC100161167"/>
</dbReference>
<keyword evidence="2" id="KW-0812">Transmembrane</keyword>
<feature type="transmembrane region" description="Helical" evidence="2">
    <location>
        <begin position="41"/>
        <end position="59"/>
    </location>
</feature>
<dbReference type="Proteomes" id="UP000007819">
    <property type="component" value="Chromosome A1"/>
</dbReference>